<evidence type="ECO:0000256" key="1">
    <source>
        <dbReference type="SAM" id="MobiDB-lite"/>
    </source>
</evidence>
<dbReference type="Proteomes" id="UP001501352">
    <property type="component" value="Unassembled WGS sequence"/>
</dbReference>
<dbReference type="EMBL" id="BAAAGA010000005">
    <property type="protein sequence ID" value="GAA0626005.1"/>
    <property type="molecule type" value="Genomic_DNA"/>
</dbReference>
<name>A0ABP3SA96_9CAUL</name>
<feature type="signal peptide" evidence="2">
    <location>
        <begin position="1"/>
        <end position="28"/>
    </location>
</feature>
<evidence type="ECO:0008006" key="5">
    <source>
        <dbReference type="Google" id="ProtNLM"/>
    </source>
</evidence>
<reference evidence="4" key="1">
    <citation type="journal article" date="2019" name="Int. J. Syst. Evol. Microbiol.">
        <title>The Global Catalogue of Microorganisms (GCM) 10K type strain sequencing project: providing services to taxonomists for standard genome sequencing and annotation.</title>
        <authorList>
            <consortium name="The Broad Institute Genomics Platform"/>
            <consortium name="The Broad Institute Genome Sequencing Center for Infectious Disease"/>
            <person name="Wu L."/>
            <person name="Ma J."/>
        </authorList>
    </citation>
    <scope>NUCLEOTIDE SEQUENCE [LARGE SCALE GENOMIC DNA]</scope>
    <source>
        <strain evidence="4">JCM 12928</strain>
    </source>
</reference>
<feature type="chain" id="PRO_5046931490" description="DUF2946 domain-containing protein" evidence="2">
    <location>
        <begin position="29"/>
        <end position="105"/>
    </location>
</feature>
<keyword evidence="2" id="KW-0732">Signal</keyword>
<evidence type="ECO:0000256" key="2">
    <source>
        <dbReference type="SAM" id="SignalP"/>
    </source>
</evidence>
<comment type="caution">
    <text evidence="3">The sequence shown here is derived from an EMBL/GenBank/DDBJ whole genome shotgun (WGS) entry which is preliminary data.</text>
</comment>
<sequence length="105" mass="10631">MVLIRTLTLLLGALAALTLGALPAPANADVMPPCHETSSGHHAPGDTPAPEKPMKPMGCCVACVATVAPEPPLRGGVFLPAPPRALIAALLPVGETLSPDPHPPR</sequence>
<gene>
    <name evidence="3" type="ORF">GCM10009422_23420</name>
</gene>
<feature type="region of interest" description="Disordered" evidence="1">
    <location>
        <begin position="32"/>
        <end position="51"/>
    </location>
</feature>
<evidence type="ECO:0000313" key="3">
    <source>
        <dbReference type="EMBL" id="GAA0626005.1"/>
    </source>
</evidence>
<proteinExistence type="predicted"/>
<keyword evidence="4" id="KW-1185">Reference proteome</keyword>
<dbReference type="RefSeq" id="WP_343793971.1">
    <property type="nucleotide sequence ID" value="NZ_BAAAGA010000005.1"/>
</dbReference>
<organism evidence="3 4">
    <name type="scientific">Brevundimonas kwangchunensis</name>
    <dbReference type="NCBI Taxonomy" id="322163"/>
    <lineage>
        <taxon>Bacteria</taxon>
        <taxon>Pseudomonadati</taxon>
        <taxon>Pseudomonadota</taxon>
        <taxon>Alphaproteobacteria</taxon>
        <taxon>Caulobacterales</taxon>
        <taxon>Caulobacteraceae</taxon>
        <taxon>Brevundimonas</taxon>
    </lineage>
</organism>
<accession>A0ABP3SA96</accession>
<protein>
    <recommendedName>
        <fullName evidence="5">DUF2946 domain-containing protein</fullName>
    </recommendedName>
</protein>
<evidence type="ECO:0000313" key="4">
    <source>
        <dbReference type="Proteomes" id="UP001501352"/>
    </source>
</evidence>